<keyword evidence="2 6" id="KW-0813">Transport</keyword>
<dbReference type="PROSITE" id="PS50928">
    <property type="entry name" value="ABC_TM1"/>
    <property type="match status" value="1"/>
</dbReference>
<evidence type="ECO:0000256" key="5">
    <source>
        <dbReference type="ARBA" id="ARBA00023136"/>
    </source>
</evidence>
<dbReference type="Gene3D" id="1.10.3720.10">
    <property type="entry name" value="MetI-like"/>
    <property type="match status" value="1"/>
</dbReference>
<gene>
    <name evidence="9" type="primary">pstC</name>
    <name evidence="9" type="ORF">NK662_01120</name>
</gene>
<comment type="subcellular location">
    <subcellularLocation>
        <location evidence="6">Cell membrane</location>
        <topology evidence="6">Multi-pass membrane protein</topology>
    </subcellularLocation>
    <subcellularLocation>
        <location evidence="1">Membrane</location>
        <topology evidence="1">Multi-pass membrane protein</topology>
    </subcellularLocation>
</comment>
<dbReference type="EMBL" id="JANCLT010000001">
    <property type="protein sequence ID" value="MCP8967137.1"/>
    <property type="molecule type" value="Genomic_DNA"/>
</dbReference>
<reference evidence="9" key="1">
    <citation type="submission" date="2022-07" db="EMBL/GenBank/DDBJ databases">
        <authorList>
            <person name="Li W.-J."/>
            <person name="Deng Q.-Q."/>
        </authorList>
    </citation>
    <scope>NUCLEOTIDE SEQUENCE</scope>
    <source>
        <strain evidence="9">SYSU M60031</strain>
    </source>
</reference>
<comment type="similarity">
    <text evidence="7">Belongs to the binding-protein-dependent transport system permease family. CysTW subfamily.</text>
</comment>
<evidence type="ECO:0000256" key="3">
    <source>
        <dbReference type="ARBA" id="ARBA00022692"/>
    </source>
</evidence>
<evidence type="ECO:0000256" key="2">
    <source>
        <dbReference type="ARBA" id="ARBA00022448"/>
    </source>
</evidence>
<feature type="transmembrane region" description="Helical" evidence="6">
    <location>
        <begin position="255"/>
        <end position="277"/>
    </location>
</feature>
<keyword evidence="4 6" id="KW-1133">Transmembrane helix</keyword>
<feature type="transmembrane region" description="Helical" evidence="6">
    <location>
        <begin position="187"/>
        <end position="207"/>
    </location>
</feature>
<dbReference type="InterPro" id="IPR035906">
    <property type="entry name" value="MetI-like_sf"/>
</dbReference>
<evidence type="ECO:0000259" key="8">
    <source>
        <dbReference type="PROSITE" id="PS50928"/>
    </source>
</evidence>
<organism evidence="9 10">
    <name type="scientific">Ectobacillus ponti</name>
    <dbReference type="NCBI Taxonomy" id="2961894"/>
    <lineage>
        <taxon>Bacteria</taxon>
        <taxon>Bacillati</taxon>
        <taxon>Bacillota</taxon>
        <taxon>Bacilli</taxon>
        <taxon>Bacillales</taxon>
        <taxon>Bacillaceae</taxon>
        <taxon>Ectobacillus</taxon>
    </lineage>
</organism>
<dbReference type="RefSeq" id="WP_254757398.1">
    <property type="nucleotide sequence ID" value="NZ_JANCLT010000001.1"/>
</dbReference>
<feature type="transmembrane region" description="Helical" evidence="6">
    <location>
        <begin position="62"/>
        <end position="91"/>
    </location>
</feature>
<evidence type="ECO:0000256" key="4">
    <source>
        <dbReference type="ARBA" id="ARBA00022989"/>
    </source>
</evidence>
<dbReference type="PANTHER" id="PTHR42727">
    <property type="entry name" value="PHOSPHATE TRANSPORT SYSTEM PERMEASE PROTEIN"/>
    <property type="match status" value="1"/>
</dbReference>
<keyword evidence="3 6" id="KW-0812">Transmembrane</keyword>
<feature type="transmembrane region" description="Helical" evidence="6">
    <location>
        <begin position="142"/>
        <end position="160"/>
    </location>
</feature>
<comment type="function">
    <text evidence="7">Part of the binding-protein-dependent transport system for phosphate; probably responsible for the translocation of the substrate across the membrane.</text>
</comment>
<feature type="transmembrane region" description="Helical" evidence="6">
    <location>
        <begin position="111"/>
        <end position="130"/>
    </location>
</feature>
<keyword evidence="5 6" id="KW-0472">Membrane</keyword>
<comment type="caution">
    <text evidence="9">The sequence shown here is derived from an EMBL/GenBank/DDBJ whole genome shotgun (WGS) entry which is preliminary data.</text>
</comment>
<sequence length="289" mass="30603">MTNRAVVILLFAVASAAVWVTAGIVWTLASETAAFFQRVSLLHFVTETEWLPFFQSGPKYGILPLVGGTLLITFISILVAVPVGLGCAVYLSEYAPPLARSLLKPVLEVLAGIPTIVYGFFALTFVTPLLQQLLPGLQFFNALSPGIVIGIMIIPTVASLSEDAMSAVSGALREGSYGVGATRLETIVHVVIPSALSGILASIVLAVSRAIGETMIVVIAAGATPVLTLNPMQSVQTLTSYIVQVSLGDAPHGTTVYYSMYAAGAVLFLFTLCMNLLSQHMARRFQEGR</sequence>
<keyword evidence="7" id="KW-0592">Phosphate transport</keyword>
<evidence type="ECO:0000313" key="9">
    <source>
        <dbReference type="EMBL" id="MCP8967137.1"/>
    </source>
</evidence>
<keyword evidence="7" id="KW-1003">Cell membrane</keyword>
<dbReference type="InterPro" id="IPR011864">
    <property type="entry name" value="Phosphate_PstC"/>
</dbReference>
<evidence type="ECO:0000313" key="10">
    <source>
        <dbReference type="Proteomes" id="UP001156102"/>
    </source>
</evidence>
<dbReference type="InterPro" id="IPR000515">
    <property type="entry name" value="MetI-like"/>
</dbReference>
<feature type="domain" description="ABC transmembrane type-1" evidence="8">
    <location>
        <begin position="66"/>
        <end position="278"/>
    </location>
</feature>
<dbReference type="NCBIfam" id="TIGR02138">
    <property type="entry name" value="phosphate_pstC"/>
    <property type="match status" value="1"/>
</dbReference>
<protein>
    <recommendedName>
        <fullName evidence="7">Phosphate transport system permease protein</fullName>
    </recommendedName>
</protein>
<evidence type="ECO:0000256" key="7">
    <source>
        <dbReference type="RuleBase" id="RU363054"/>
    </source>
</evidence>
<dbReference type="GO" id="GO:0005315">
    <property type="term" value="F:phosphate transmembrane transporter activity"/>
    <property type="evidence" value="ECO:0007669"/>
    <property type="project" value="InterPro"/>
</dbReference>
<keyword evidence="10" id="KW-1185">Reference proteome</keyword>
<feature type="transmembrane region" description="Helical" evidence="6">
    <location>
        <begin position="6"/>
        <end position="29"/>
    </location>
</feature>
<dbReference type="AlphaFoldDB" id="A0AA42BMZ4"/>
<dbReference type="PANTHER" id="PTHR42727:SF1">
    <property type="entry name" value="PHOSPHATE TRANSPORT SYSTEM PERMEASE"/>
    <property type="match status" value="1"/>
</dbReference>
<dbReference type="Proteomes" id="UP001156102">
    <property type="component" value="Unassembled WGS sequence"/>
</dbReference>
<evidence type="ECO:0000256" key="1">
    <source>
        <dbReference type="ARBA" id="ARBA00004141"/>
    </source>
</evidence>
<evidence type="ECO:0000256" key="6">
    <source>
        <dbReference type="RuleBase" id="RU363032"/>
    </source>
</evidence>
<dbReference type="GO" id="GO:0006817">
    <property type="term" value="P:phosphate ion transport"/>
    <property type="evidence" value="ECO:0007669"/>
    <property type="project" value="UniProtKB-KW"/>
</dbReference>
<dbReference type="CDD" id="cd06261">
    <property type="entry name" value="TM_PBP2"/>
    <property type="match status" value="1"/>
</dbReference>
<proteinExistence type="inferred from homology"/>
<name>A0AA42BMZ4_9BACI</name>
<dbReference type="SUPFAM" id="SSF161098">
    <property type="entry name" value="MetI-like"/>
    <property type="match status" value="1"/>
</dbReference>
<dbReference type="GO" id="GO:0005886">
    <property type="term" value="C:plasma membrane"/>
    <property type="evidence" value="ECO:0007669"/>
    <property type="project" value="UniProtKB-SubCell"/>
</dbReference>
<accession>A0AA42BMZ4</accession>
<dbReference type="Pfam" id="PF00528">
    <property type="entry name" value="BPD_transp_1"/>
    <property type="match status" value="1"/>
</dbReference>